<keyword evidence="3 9" id="KW-0813">Transport</keyword>
<keyword evidence="7 8" id="KW-0472">Membrane</keyword>
<dbReference type="InterPro" id="IPR023395">
    <property type="entry name" value="MCP_dom_sf"/>
</dbReference>
<keyword evidence="4 8" id="KW-0812">Transmembrane</keyword>
<evidence type="ECO:0008006" key="13">
    <source>
        <dbReference type="Google" id="ProtNLM"/>
    </source>
</evidence>
<keyword evidence="5" id="KW-0677">Repeat</keyword>
<organism evidence="11 12">
    <name type="scientific">Astrephomene gubernaculifera</name>
    <dbReference type="NCBI Taxonomy" id="47775"/>
    <lineage>
        <taxon>Eukaryota</taxon>
        <taxon>Viridiplantae</taxon>
        <taxon>Chlorophyta</taxon>
        <taxon>core chlorophytes</taxon>
        <taxon>Chlorophyceae</taxon>
        <taxon>CS clade</taxon>
        <taxon>Chlamydomonadales</taxon>
        <taxon>Astrephomenaceae</taxon>
        <taxon>Astrephomene</taxon>
    </lineage>
</organism>
<dbReference type="InterPro" id="IPR018108">
    <property type="entry name" value="MCP_transmembrane"/>
</dbReference>
<dbReference type="Gene3D" id="1.50.40.10">
    <property type="entry name" value="Mitochondrial carrier domain"/>
    <property type="match status" value="2"/>
</dbReference>
<feature type="repeat" description="Solcar" evidence="8">
    <location>
        <begin position="363"/>
        <end position="441"/>
    </location>
</feature>
<feature type="region of interest" description="Disordered" evidence="10">
    <location>
        <begin position="86"/>
        <end position="145"/>
    </location>
</feature>
<evidence type="ECO:0000256" key="10">
    <source>
        <dbReference type="SAM" id="MobiDB-lite"/>
    </source>
</evidence>
<comment type="caution">
    <text evidence="11">The sequence shown here is derived from an EMBL/GenBank/DDBJ whole genome shotgun (WGS) entry which is preliminary data.</text>
</comment>
<evidence type="ECO:0000256" key="1">
    <source>
        <dbReference type="ARBA" id="ARBA00004141"/>
    </source>
</evidence>
<keyword evidence="6" id="KW-1133">Transmembrane helix</keyword>
<protein>
    <recommendedName>
        <fullName evidence="13">Mitochondrial carrier protein</fullName>
    </recommendedName>
</protein>
<evidence type="ECO:0000256" key="5">
    <source>
        <dbReference type="ARBA" id="ARBA00022737"/>
    </source>
</evidence>
<dbReference type="Proteomes" id="UP001054857">
    <property type="component" value="Unassembled WGS sequence"/>
</dbReference>
<comment type="similarity">
    <text evidence="2 9">Belongs to the mitochondrial carrier (TC 2.A.29) family.</text>
</comment>
<keyword evidence="12" id="KW-1185">Reference proteome</keyword>
<comment type="subcellular location">
    <subcellularLocation>
        <location evidence="1">Membrane</location>
        <topology evidence="1">Multi-pass membrane protein</topology>
    </subcellularLocation>
</comment>
<evidence type="ECO:0000256" key="8">
    <source>
        <dbReference type="PROSITE-ProRule" id="PRU00282"/>
    </source>
</evidence>
<feature type="region of interest" description="Disordered" evidence="10">
    <location>
        <begin position="454"/>
        <end position="494"/>
    </location>
</feature>
<dbReference type="GO" id="GO:0016020">
    <property type="term" value="C:membrane"/>
    <property type="evidence" value="ECO:0007669"/>
    <property type="project" value="UniProtKB-SubCell"/>
</dbReference>
<dbReference type="Pfam" id="PF00153">
    <property type="entry name" value="Mito_carr"/>
    <property type="match status" value="3"/>
</dbReference>
<dbReference type="EMBL" id="BMAR01000066">
    <property type="protein sequence ID" value="GFR52540.1"/>
    <property type="molecule type" value="Genomic_DNA"/>
</dbReference>
<dbReference type="GO" id="GO:0055085">
    <property type="term" value="P:transmembrane transport"/>
    <property type="evidence" value="ECO:0007669"/>
    <property type="project" value="InterPro"/>
</dbReference>
<feature type="repeat" description="Solcar" evidence="8">
    <location>
        <begin position="257"/>
        <end position="339"/>
    </location>
</feature>
<dbReference type="AlphaFoldDB" id="A0AAD3E2K1"/>
<evidence type="ECO:0000256" key="6">
    <source>
        <dbReference type="ARBA" id="ARBA00022989"/>
    </source>
</evidence>
<accession>A0AAD3E2K1</accession>
<feature type="compositionally biased region" description="Basic residues" evidence="10">
    <location>
        <begin position="100"/>
        <end position="109"/>
    </location>
</feature>
<proteinExistence type="inferred from homology"/>
<feature type="compositionally biased region" description="Low complexity" evidence="10">
    <location>
        <begin position="467"/>
        <end position="481"/>
    </location>
</feature>
<dbReference type="InterPro" id="IPR002067">
    <property type="entry name" value="MCP"/>
</dbReference>
<dbReference type="PROSITE" id="PS50920">
    <property type="entry name" value="SOLCAR"/>
    <property type="match status" value="3"/>
</dbReference>
<feature type="compositionally biased region" description="Polar residues" evidence="10">
    <location>
        <begin position="111"/>
        <end position="131"/>
    </location>
</feature>
<evidence type="ECO:0000256" key="9">
    <source>
        <dbReference type="RuleBase" id="RU000488"/>
    </source>
</evidence>
<dbReference type="PANTHER" id="PTHR45667">
    <property type="entry name" value="S-ADENOSYLMETHIONINE MITOCHONDRIAL CARRIER PROTEIN"/>
    <property type="match status" value="1"/>
</dbReference>
<evidence type="ECO:0000256" key="2">
    <source>
        <dbReference type="ARBA" id="ARBA00006375"/>
    </source>
</evidence>
<feature type="repeat" description="Solcar" evidence="8">
    <location>
        <begin position="151"/>
        <end position="247"/>
    </location>
</feature>
<feature type="compositionally biased region" description="Low complexity" evidence="10">
    <location>
        <begin position="87"/>
        <end position="99"/>
    </location>
</feature>
<feature type="region of interest" description="Disordered" evidence="10">
    <location>
        <begin position="44"/>
        <end position="73"/>
    </location>
</feature>
<evidence type="ECO:0000313" key="11">
    <source>
        <dbReference type="EMBL" id="GFR52540.1"/>
    </source>
</evidence>
<reference evidence="11 12" key="1">
    <citation type="journal article" date="2021" name="Sci. Rep.">
        <title>Genome sequencing of the multicellular alga Astrephomene provides insights into convergent evolution of germ-soma differentiation.</title>
        <authorList>
            <person name="Yamashita S."/>
            <person name="Yamamoto K."/>
            <person name="Matsuzaki R."/>
            <person name="Suzuki S."/>
            <person name="Yamaguchi H."/>
            <person name="Hirooka S."/>
            <person name="Minakuchi Y."/>
            <person name="Miyagishima S."/>
            <person name="Kawachi M."/>
            <person name="Toyoda A."/>
            <person name="Nozaki H."/>
        </authorList>
    </citation>
    <scope>NUCLEOTIDE SEQUENCE [LARGE SCALE GENOMIC DNA]</scope>
    <source>
        <strain evidence="11 12">NIES-4017</strain>
    </source>
</reference>
<dbReference type="PRINTS" id="PR00926">
    <property type="entry name" value="MITOCARRIER"/>
</dbReference>
<sequence length="556" mass="58101">MATLVSVDGELASDDLQKSLMPALVGGLQVFRTMEQLREMFAPSDVTPQNRSSNLAEHTITTSSSSSTAPGNSWWPHLQGAFRGFHQRSSSPIRSQPQPNHRHHRRLYQHRPQQQYQDSNVHGTVANNSGSSKDHAAQQHLAQQQETESWAQVAATVAAGAVSRTLAQMAIHPLDTLKTRLQVSLCNPQLQMWRAVMYCSDTRPQALLAWARPAGLRDVYLGLAAAVAGTLPASAVYFTTEQAVRKWLGRTLQLDSEGAPCRLTASATAACLAALVRVPADVVKHRVQAYAYPSAIHAIRDILATKGPMGLYSGFGASMLRDAPELVIQFTVYRQLKSLLDHQKEKKSAGGGGAATAGGGLAESILLGGAAGAAAALTTTPLDVVRTQMLCGTAKSVAAALTATVRAGGPAALFNGLAPRLLQTTLCSAIFFTCFETSKARLGLLTAAATPLSSMAATSTPPPPPAAAVAASEQRTTATSSAPPPPPPQRWQSSVVVYGRRRSSGGGAAGAATWLNGAGVGGDLGPLAPVAAYAYAYVGAAAPLMTSGGALVDSRY</sequence>
<evidence type="ECO:0000256" key="3">
    <source>
        <dbReference type="ARBA" id="ARBA00022448"/>
    </source>
</evidence>
<name>A0AAD3E2K1_9CHLO</name>
<dbReference type="SUPFAM" id="SSF103506">
    <property type="entry name" value="Mitochondrial carrier"/>
    <property type="match status" value="1"/>
</dbReference>
<gene>
    <name evidence="11" type="ORF">Agub_g15115</name>
</gene>
<evidence type="ECO:0000313" key="12">
    <source>
        <dbReference type="Proteomes" id="UP001054857"/>
    </source>
</evidence>
<feature type="compositionally biased region" description="Polar residues" evidence="10">
    <location>
        <begin position="46"/>
        <end position="60"/>
    </location>
</feature>
<evidence type="ECO:0000256" key="7">
    <source>
        <dbReference type="ARBA" id="ARBA00023136"/>
    </source>
</evidence>
<evidence type="ECO:0000256" key="4">
    <source>
        <dbReference type="ARBA" id="ARBA00022692"/>
    </source>
</evidence>